<organism evidence="1 2">
    <name type="scientific">Saprolegnia parasitica (strain CBS 223.65)</name>
    <dbReference type="NCBI Taxonomy" id="695850"/>
    <lineage>
        <taxon>Eukaryota</taxon>
        <taxon>Sar</taxon>
        <taxon>Stramenopiles</taxon>
        <taxon>Oomycota</taxon>
        <taxon>Saprolegniomycetes</taxon>
        <taxon>Saprolegniales</taxon>
        <taxon>Saprolegniaceae</taxon>
        <taxon>Saprolegnia</taxon>
    </lineage>
</organism>
<dbReference type="InterPro" id="IPR016024">
    <property type="entry name" value="ARM-type_fold"/>
</dbReference>
<proteinExistence type="predicted"/>
<evidence type="ECO:0000313" key="2">
    <source>
        <dbReference type="Proteomes" id="UP000030745"/>
    </source>
</evidence>
<sequence>MALPAPTLVCYRVAQSWALRVQWPADDAPMDSIAIDVTGFFSRPPPVDGACMADDVVLETHEIENLEAHRSGLSYVVEVPLSLAPSYRRPLVGYVVQLRAVSPTPYSGPCSQFLRRIEITVDTTKDVVFAARRAGLRALLELLQHYALDVYVASRCASAIVHLLRHGDDDDDSGSSDDEAASRASSDLHDYDLVLDTWQVLVRRMESFVEHVDLERWGIRAGEALYARLTLLAPDTAASTARYSRRCLMQTVDDLQGTFVRFVTALIKAVDRFESHHGLVTSACDVLAALFEHTRSVLVSVVGDRSGIEAIVGAMRLNRENLEVCRAGAQVLLLCCFVDGTTQK</sequence>
<dbReference type="VEuPathDB" id="FungiDB:SPRG_03890"/>
<protein>
    <submittedName>
        <fullName evidence="1">Uncharacterized protein</fullName>
    </submittedName>
</protein>
<accession>A0A067CPW6</accession>
<gene>
    <name evidence="1" type="ORF">SPRG_03890</name>
</gene>
<dbReference type="SUPFAM" id="SSF48371">
    <property type="entry name" value="ARM repeat"/>
    <property type="match status" value="1"/>
</dbReference>
<dbReference type="RefSeq" id="XP_012197874.1">
    <property type="nucleotide sequence ID" value="XM_012342484.1"/>
</dbReference>
<keyword evidence="2" id="KW-1185">Reference proteome</keyword>
<name>A0A067CPW6_SAPPC</name>
<dbReference type="AlphaFoldDB" id="A0A067CPW6"/>
<dbReference type="EMBL" id="KK583198">
    <property type="protein sequence ID" value="KDO31275.1"/>
    <property type="molecule type" value="Genomic_DNA"/>
</dbReference>
<evidence type="ECO:0000313" key="1">
    <source>
        <dbReference type="EMBL" id="KDO31275.1"/>
    </source>
</evidence>
<dbReference type="Proteomes" id="UP000030745">
    <property type="component" value="Unassembled WGS sequence"/>
</dbReference>
<dbReference type="KEGG" id="spar:SPRG_03890"/>
<reference evidence="1 2" key="1">
    <citation type="journal article" date="2013" name="PLoS Genet.">
        <title>Distinctive expansion of potential virulence genes in the genome of the oomycete fish pathogen Saprolegnia parasitica.</title>
        <authorList>
            <person name="Jiang R.H."/>
            <person name="de Bruijn I."/>
            <person name="Haas B.J."/>
            <person name="Belmonte R."/>
            <person name="Lobach L."/>
            <person name="Christie J."/>
            <person name="van den Ackerveken G."/>
            <person name="Bottin A."/>
            <person name="Bulone V."/>
            <person name="Diaz-Moreno S.M."/>
            <person name="Dumas B."/>
            <person name="Fan L."/>
            <person name="Gaulin E."/>
            <person name="Govers F."/>
            <person name="Grenville-Briggs L.J."/>
            <person name="Horner N.R."/>
            <person name="Levin J.Z."/>
            <person name="Mammella M."/>
            <person name="Meijer H.J."/>
            <person name="Morris P."/>
            <person name="Nusbaum C."/>
            <person name="Oome S."/>
            <person name="Phillips A.J."/>
            <person name="van Rooyen D."/>
            <person name="Rzeszutek E."/>
            <person name="Saraiva M."/>
            <person name="Secombes C.J."/>
            <person name="Seidl M.F."/>
            <person name="Snel B."/>
            <person name="Stassen J.H."/>
            <person name="Sykes S."/>
            <person name="Tripathy S."/>
            <person name="van den Berg H."/>
            <person name="Vega-Arreguin J.C."/>
            <person name="Wawra S."/>
            <person name="Young S.K."/>
            <person name="Zeng Q."/>
            <person name="Dieguez-Uribeondo J."/>
            <person name="Russ C."/>
            <person name="Tyler B.M."/>
            <person name="van West P."/>
        </authorList>
    </citation>
    <scope>NUCLEOTIDE SEQUENCE [LARGE SCALE GENOMIC DNA]</scope>
    <source>
        <strain evidence="1 2">CBS 223.65</strain>
    </source>
</reference>
<dbReference type="GeneID" id="24126367"/>
<dbReference type="OrthoDB" id="68964at2759"/>
<dbReference type="OMA" id="GPCSQFL"/>